<feature type="transmembrane region" description="Helical" evidence="6">
    <location>
        <begin position="218"/>
        <end position="237"/>
    </location>
</feature>
<name>A0A3A1N405_9FLAO</name>
<dbReference type="SUPFAM" id="SSF103481">
    <property type="entry name" value="Multidrug resistance efflux transporter EmrE"/>
    <property type="match status" value="2"/>
</dbReference>
<evidence type="ECO:0000256" key="6">
    <source>
        <dbReference type="SAM" id="Phobius"/>
    </source>
</evidence>
<feature type="domain" description="EamA" evidence="7">
    <location>
        <begin position="156"/>
        <end position="291"/>
    </location>
</feature>
<evidence type="ECO:0000313" key="8">
    <source>
        <dbReference type="EMBL" id="RIV30677.1"/>
    </source>
</evidence>
<dbReference type="PANTHER" id="PTHR32322">
    <property type="entry name" value="INNER MEMBRANE TRANSPORTER"/>
    <property type="match status" value="1"/>
</dbReference>
<feature type="transmembrane region" description="Helical" evidence="6">
    <location>
        <begin position="274"/>
        <end position="292"/>
    </location>
</feature>
<dbReference type="GO" id="GO:0005886">
    <property type="term" value="C:plasma membrane"/>
    <property type="evidence" value="ECO:0007669"/>
    <property type="project" value="UniProtKB-SubCell"/>
</dbReference>
<protein>
    <submittedName>
        <fullName evidence="8">EamA/RhaT family transporter</fullName>
    </submittedName>
</protein>
<evidence type="ECO:0000313" key="9">
    <source>
        <dbReference type="Proteomes" id="UP000266067"/>
    </source>
</evidence>
<dbReference type="Gene3D" id="1.10.3730.20">
    <property type="match status" value="1"/>
</dbReference>
<evidence type="ECO:0000256" key="5">
    <source>
        <dbReference type="ARBA" id="ARBA00023136"/>
    </source>
</evidence>
<keyword evidence="5 6" id="KW-0472">Membrane</keyword>
<keyword evidence="4 6" id="KW-1133">Transmembrane helix</keyword>
<evidence type="ECO:0000259" key="7">
    <source>
        <dbReference type="Pfam" id="PF00892"/>
    </source>
</evidence>
<accession>A0A3A1N405</accession>
<dbReference type="EMBL" id="QXFH01000077">
    <property type="protein sequence ID" value="RIV30677.1"/>
    <property type="molecule type" value="Genomic_DNA"/>
</dbReference>
<dbReference type="OrthoDB" id="9813617at2"/>
<feature type="transmembrane region" description="Helical" evidence="6">
    <location>
        <begin position="187"/>
        <end position="206"/>
    </location>
</feature>
<comment type="subcellular location">
    <subcellularLocation>
        <location evidence="1">Cell membrane</location>
        <topology evidence="1">Multi-pass membrane protein</topology>
    </subcellularLocation>
</comment>
<feature type="transmembrane region" description="Helical" evidence="6">
    <location>
        <begin position="156"/>
        <end position="180"/>
    </location>
</feature>
<sequence length="300" mass="33698">MSSKSLGILYGVLGVVLFSSKAVMVKLAYRYDVDTLDLLLFRMLFSLPFYIFILFLIRKKTAKAKIAPTDYAWLFLFGFVGYYLASYFDFLGLNYIKAGLERIILFVYPTIVVFLTWLIFRKKITQVQFIAILVTYVGVLITFWDELDVAGNKVLLGGFLVLLSAITYASYLVGSGWLIPKFGVLRFTCYAMIASTSCIVMHYLVAGNWDYANYPWPVYAYGLAMAIFATLIPSFLVSAAIERLGASNFSILGSLGPISTILLAFVFLDEKLTYWQLVGMLVVIFGVTYLSIQGKKRAKG</sequence>
<feature type="transmembrane region" description="Helical" evidence="6">
    <location>
        <begin position="69"/>
        <end position="88"/>
    </location>
</feature>
<dbReference type="PANTHER" id="PTHR32322:SF18">
    <property type="entry name" value="S-ADENOSYLMETHIONINE_S-ADENOSYLHOMOCYSTEINE TRANSPORTER"/>
    <property type="match status" value="1"/>
</dbReference>
<feature type="transmembrane region" description="Helical" evidence="6">
    <location>
        <begin position="38"/>
        <end position="57"/>
    </location>
</feature>
<keyword evidence="3 6" id="KW-0812">Transmembrane</keyword>
<comment type="caution">
    <text evidence="8">The sequence shown here is derived from an EMBL/GenBank/DDBJ whole genome shotgun (WGS) entry which is preliminary data.</text>
</comment>
<dbReference type="Pfam" id="PF00892">
    <property type="entry name" value="EamA"/>
    <property type="match status" value="2"/>
</dbReference>
<gene>
    <name evidence="8" type="ORF">D2V08_16520</name>
</gene>
<keyword evidence="2" id="KW-1003">Cell membrane</keyword>
<evidence type="ECO:0000256" key="3">
    <source>
        <dbReference type="ARBA" id="ARBA00022692"/>
    </source>
</evidence>
<dbReference type="RefSeq" id="WP_119609537.1">
    <property type="nucleotide sequence ID" value="NZ_QXFH01000077.1"/>
</dbReference>
<dbReference type="Proteomes" id="UP000266067">
    <property type="component" value="Unassembled WGS sequence"/>
</dbReference>
<evidence type="ECO:0000256" key="2">
    <source>
        <dbReference type="ARBA" id="ARBA00022475"/>
    </source>
</evidence>
<feature type="transmembrane region" description="Helical" evidence="6">
    <location>
        <begin position="249"/>
        <end position="268"/>
    </location>
</feature>
<proteinExistence type="predicted"/>
<evidence type="ECO:0000256" key="4">
    <source>
        <dbReference type="ARBA" id="ARBA00022989"/>
    </source>
</evidence>
<evidence type="ECO:0000256" key="1">
    <source>
        <dbReference type="ARBA" id="ARBA00004651"/>
    </source>
</evidence>
<feature type="domain" description="EamA" evidence="7">
    <location>
        <begin position="6"/>
        <end position="143"/>
    </location>
</feature>
<dbReference type="InterPro" id="IPR050638">
    <property type="entry name" value="AA-Vitamin_Transporters"/>
</dbReference>
<reference evidence="8 9" key="1">
    <citation type="submission" date="2018-08" db="EMBL/GenBank/DDBJ databases">
        <title>Proposal of Muricauda 72 sp.nov. and Muricauda NH166 sp.nov., isolated from seawater.</title>
        <authorList>
            <person name="Cheng H."/>
            <person name="Wu Y.-H."/>
            <person name="Guo L.-L."/>
            <person name="Xu X.-W."/>
        </authorList>
    </citation>
    <scope>NUCLEOTIDE SEQUENCE [LARGE SCALE GENOMIC DNA]</scope>
    <source>
        <strain evidence="8 9">KCTC 22173</strain>
    </source>
</reference>
<dbReference type="InterPro" id="IPR000620">
    <property type="entry name" value="EamA_dom"/>
</dbReference>
<feature type="transmembrane region" description="Helical" evidence="6">
    <location>
        <begin position="127"/>
        <end position="144"/>
    </location>
</feature>
<organism evidence="8 9">
    <name type="scientific">Flagellimonas lutimaris</name>
    <dbReference type="NCBI Taxonomy" id="475082"/>
    <lineage>
        <taxon>Bacteria</taxon>
        <taxon>Pseudomonadati</taxon>
        <taxon>Bacteroidota</taxon>
        <taxon>Flavobacteriia</taxon>
        <taxon>Flavobacteriales</taxon>
        <taxon>Flavobacteriaceae</taxon>
        <taxon>Flagellimonas</taxon>
    </lineage>
</organism>
<keyword evidence="9" id="KW-1185">Reference proteome</keyword>
<dbReference type="InterPro" id="IPR037185">
    <property type="entry name" value="EmrE-like"/>
</dbReference>
<feature type="transmembrane region" description="Helical" evidence="6">
    <location>
        <begin position="100"/>
        <end position="120"/>
    </location>
</feature>
<dbReference type="AlphaFoldDB" id="A0A3A1N405"/>